<comment type="similarity">
    <text evidence="1">Belongs to the THADA family.</text>
</comment>
<name>A0AAV7I924_COTGL</name>
<feature type="domain" description="tRNA (32-2'-O)-methyltransferase regulator THADA-like TPR repeats region" evidence="5">
    <location>
        <begin position="36"/>
        <end position="191"/>
    </location>
</feature>
<organism evidence="7 8">
    <name type="scientific">Cotesia glomerata</name>
    <name type="common">Lepidopteran parasitic wasp</name>
    <name type="synonym">Apanteles glomeratus</name>
    <dbReference type="NCBI Taxonomy" id="32391"/>
    <lineage>
        <taxon>Eukaryota</taxon>
        <taxon>Metazoa</taxon>
        <taxon>Ecdysozoa</taxon>
        <taxon>Arthropoda</taxon>
        <taxon>Hexapoda</taxon>
        <taxon>Insecta</taxon>
        <taxon>Pterygota</taxon>
        <taxon>Neoptera</taxon>
        <taxon>Endopterygota</taxon>
        <taxon>Hymenoptera</taxon>
        <taxon>Apocrita</taxon>
        <taxon>Ichneumonoidea</taxon>
        <taxon>Braconidae</taxon>
        <taxon>Microgastrinae</taxon>
        <taxon>Cotesia</taxon>
    </lineage>
</organism>
<feature type="domain" description="DUF2428" evidence="4">
    <location>
        <begin position="360"/>
        <end position="656"/>
    </location>
</feature>
<dbReference type="InterPro" id="IPR051954">
    <property type="entry name" value="tRNA_methyltransferase_THADA"/>
</dbReference>
<dbReference type="SUPFAM" id="SSF48371">
    <property type="entry name" value="ARM repeat"/>
    <property type="match status" value="1"/>
</dbReference>
<dbReference type="Pfam" id="PF25151">
    <property type="entry name" value="TPR_Trm732_C"/>
    <property type="match status" value="1"/>
</dbReference>
<dbReference type="PANTHER" id="PTHR14387">
    <property type="entry name" value="THADA/DEATH RECEPTOR INTERACTING PROTEIN"/>
    <property type="match status" value="1"/>
</dbReference>
<evidence type="ECO:0000259" key="6">
    <source>
        <dbReference type="Pfam" id="PF25151"/>
    </source>
</evidence>
<accession>A0AAV7I924</accession>
<sequence>MEFKEIILRLNELRKQKINGELDDSDHLSAEHIKWRNELSFDLLDEYIKHCCEEIRLTTLSLLVESKKSTLRFLEKELNIIIEFIKFNLGEKFEFVPVIKKVFKRMSQSLAVFRRNVMQIEKFKLREKEACEDLELYQQRELEYTELAKESLNSINYYRSFFFNVREECLSGTRIGATHTRKKNSLGILQLQQNILENDFNDILWNVEQVNKLFQCLLLDTYETNKEVTFQILSKIDPVTLNLTNSKKVDEMLYVAINLGDCIRPLDSITASYMLRICFMSPIIKEVLKNYQKNNLYENDTLAQLIMVLLEHAKISAKLANENIIDAVAKHSLYGYIFCIRKLISSCDLKKVDIKLWSFIISDIITVSLELYTAVSSVVNNSSPEGHFPMDLNKKYLGVDGDKCDLIKVTPQMVLLCSWRTVKEVSLLFGYLMMKSPIENDNSIIGLLPKQQIIEIGDHLVTLLCETKHRGAFEQAHVGFEQFCTRLWRLKQNNLNELPKIWLNELLMAITGLSPGNAKLCATRRSAGIPFMVQALVASEPSIKNKTDAVVFNSLMKILLDLTKIQDELELSRKAMDIIEKEKFFSNLKIDELKNYSSAITSGSCDDNVTITEVKMHVLNILRALFKHAQLRDLSKIYSSSGLIAAINSYDKKTWAERNAATLLFSALITRIFGVQRTKDHVNLTVHNKMTGRVFFEKYPELLPFMLNQLNAYINDDSNPIRPSIQSILLLLSRLYLTSNLDTNYDWKVDEFVRLVSTCAKSRIYTTRELAARAVVPLLTERTVCLFLNELFEKINIEANSGKSSRWNSIHGYILQALEITKSSLLLTCKLSNIHLAEFISNSKWIIRNVSCCNNRSACYPLAAAYIDLLHEFMNLYKYKKEQFPFLLYHQVLHESITYVSRNQLKNQLGKESFEFSTVKFFVNWQLKIKLKYTLEKNEWLKVWGNILSHTNIQVQILAWTNIIETVCRKSEEFSMATQNPLLFLAIHRACDELYKEEIDPDIQDAIQDFLFQLDNNDDVNSLKIDEHLYCNVICPAVLNTFRKNTSYSSSFLRLFGKVLGKSLAFYTSQPSVQRNIDFSYDSYEIFYNNSWTSSSGLDSRLAIAKVMSDIYIDTTILGNEYLELLLDWWTILLKLLVDDNSQVRSMALLALSKIESSDKVIKNSKEPLEILFEKFFNCILDDGAKFAAYFVWSLSLSENDFEMDDSDVFNKCYNYEAYEPLRISDLCGHYLKEITHNQWNTETIFSSNLQRWLSNKLNIRVSE</sequence>
<dbReference type="Proteomes" id="UP000826195">
    <property type="component" value="Unassembled WGS sequence"/>
</dbReference>
<dbReference type="GO" id="GO:0005829">
    <property type="term" value="C:cytosol"/>
    <property type="evidence" value="ECO:0007669"/>
    <property type="project" value="TreeGrafter"/>
</dbReference>
<dbReference type="InterPro" id="IPR019442">
    <property type="entry name" value="THADA/TRM732_DUF2428"/>
</dbReference>
<dbReference type="PANTHER" id="PTHR14387:SF7">
    <property type="entry name" value="THYROID ADENOMA-ASSOCIATED PROTEIN"/>
    <property type="match status" value="1"/>
</dbReference>
<reference evidence="7 8" key="1">
    <citation type="journal article" date="2021" name="J. Hered.">
        <title>A chromosome-level genome assembly of the parasitoid wasp, Cotesia glomerata (Hymenoptera: Braconidae).</title>
        <authorList>
            <person name="Pinto B.J."/>
            <person name="Weis J.J."/>
            <person name="Gamble T."/>
            <person name="Ode P.J."/>
            <person name="Paul R."/>
            <person name="Zaspel J.M."/>
        </authorList>
    </citation>
    <scope>NUCLEOTIDE SEQUENCE [LARGE SCALE GENOMIC DNA]</scope>
    <source>
        <strain evidence="7">CgM1</strain>
    </source>
</reference>
<dbReference type="InterPro" id="IPR016024">
    <property type="entry name" value="ARM-type_fold"/>
</dbReference>
<dbReference type="Pfam" id="PF25150">
    <property type="entry name" value="TPR_Trm732"/>
    <property type="match status" value="1"/>
</dbReference>
<dbReference type="InterPro" id="IPR056843">
    <property type="entry name" value="THADA-like_TPR"/>
</dbReference>
<dbReference type="EMBL" id="JAHXZJ010001864">
    <property type="protein sequence ID" value="KAH0549245.1"/>
    <property type="molecule type" value="Genomic_DNA"/>
</dbReference>
<evidence type="ECO:0000259" key="4">
    <source>
        <dbReference type="Pfam" id="PF10350"/>
    </source>
</evidence>
<evidence type="ECO:0000256" key="1">
    <source>
        <dbReference type="ARBA" id="ARBA00010409"/>
    </source>
</evidence>
<comment type="caution">
    <text evidence="7">The sequence shown here is derived from an EMBL/GenBank/DDBJ whole genome shotgun (WGS) entry which is preliminary data.</text>
</comment>
<feature type="non-terminal residue" evidence="7">
    <location>
        <position position="1264"/>
    </location>
</feature>
<evidence type="ECO:0000313" key="8">
    <source>
        <dbReference type="Proteomes" id="UP000826195"/>
    </source>
</evidence>
<evidence type="ECO:0000259" key="5">
    <source>
        <dbReference type="Pfam" id="PF25150"/>
    </source>
</evidence>
<dbReference type="InterPro" id="IPR056842">
    <property type="entry name" value="THADA-like_TPR_C"/>
</dbReference>
<gene>
    <name evidence="7" type="ORF">KQX54_007365</name>
</gene>
<keyword evidence="8" id="KW-1185">Reference proteome</keyword>
<keyword evidence="2" id="KW-0819">tRNA processing</keyword>
<protein>
    <recommendedName>
        <fullName evidence="3">tRNA (32-2'-O)-methyltransferase regulator THADA</fullName>
    </recommendedName>
</protein>
<evidence type="ECO:0000313" key="7">
    <source>
        <dbReference type="EMBL" id="KAH0549245.1"/>
    </source>
</evidence>
<dbReference type="GO" id="GO:0030488">
    <property type="term" value="P:tRNA methylation"/>
    <property type="evidence" value="ECO:0007669"/>
    <property type="project" value="TreeGrafter"/>
</dbReference>
<proteinExistence type="inferred from homology"/>
<feature type="domain" description="tRNA (32-2'-O)-methyltransferase regulator THADA-like C-terminal TPR repeats region" evidence="6">
    <location>
        <begin position="658"/>
        <end position="819"/>
    </location>
</feature>
<dbReference type="Pfam" id="PF10350">
    <property type="entry name" value="DUF2428"/>
    <property type="match status" value="1"/>
</dbReference>
<dbReference type="AlphaFoldDB" id="A0AAV7I924"/>
<evidence type="ECO:0000256" key="3">
    <source>
        <dbReference type="ARBA" id="ARBA00035698"/>
    </source>
</evidence>
<evidence type="ECO:0000256" key="2">
    <source>
        <dbReference type="ARBA" id="ARBA00022694"/>
    </source>
</evidence>